<dbReference type="RefSeq" id="WP_275118385.1">
    <property type="nucleotide sequence ID" value="NZ_JAOTPO010000006.1"/>
</dbReference>
<dbReference type="InterPro" id="IPR050659">
    <property type="entry name" value="Peptidase_M24B"/>
</dbReference>
<dbReference type="Proteomes" id="UP001148125">
    <property type="component" value="Unassembled WGS sequence"/>
</dbReference>
<protein>
    <submittedName>
        <fullName evidence="3">M24 family metallopeptidase</fullName>
    </submittedName>
</protein>
<dbReference type="PANTHER" id="PTHR46112:SF2">
    <property type="entry name" value="XAA-PRO AMINOPEPTIDASE P-RELATED"/>
    <property type="match status" value="1"/>
</dbReference>
<dbReference type="CDD" id="cd01066">
    <property type="entry name" value="APP_MetAP"/>
    <property type="match status" value="1"/>
</dbReference>
<dbReference type="InterPro" id="IPR000587">
    <property type="entry name" value="Creatinase_N"/>
</dbReference>
<feature type="domain" description="Creatinase N-terminal" evidence="2">
    <location>
        <begin position="12"/>
        <end position="157"/>
    </location>
</feature>
<accession>A0ABT5VE79</accession>
<dbReference type="SUPFAM" id="SSF55920">
    <property type="entry name" value="Creatinase/aminopeptidase"/>
    <property type="match status" value="1"/>
</dbReference>
<proteinExistence type="predicted"/>
<evidence type="ECO:0000313" key="4">
    <source>
        <dbReference type="Proteomes" id="UP001148125"/>
    </source>
</evidence>
<evidence type="ECO:0000259" key="1">
    <source>
        <dbReference type="Pfam" id="PF00557"/>
    </source>
</evidence>
<dbReference type="EMBL" id="JAOTPO010000006">
    <property type="protein sequence ID" value="MDE5413767.1"/>
    <property type="molecule type" value="Genomic_DNA"/>
</dbReference>
<dbReference type="Pfam" id="PF00557">
    <property type="entry name" value="Peptidase_M24"/>
    <property type="match status" value="1"/>
</dbReference>
<dbReference type="InterPro" id="IPR029149">
    <property type="entry name" value="Creatin/AminoP/Spt16_N"/>
</dbReference>
<dbReference type="InterPro" id="IPR000994">
    <property type="entry name" value="Pept_M24"/>
</dbReference>
<reference evidence="3" key="1">
    <citation type="submission" date="2024-05" db="EMBL/GenBank/DDBJ databases">
        <title>Alkalihalobacillus sp. strain MEB203 novel alkaliphilic bacterium from Lonar Lake, India.</title>
        <authorList>
            <person name="Joshi A."/>
            <person name="Thite S."/>
            <person name="Mengade P."/>
        </authorList>
    </citation>
    <scope>NUCLEOTIDE SEQUENCE</scope>
    <source>
        <strain evidence="3">MEB 203</strain>
    </source>
</reference>
<dbReference type="PANTHER" id="PTHR46112">
    <property type="entry name" value="AMINOPEPTIDASE"/>
    <property type="match status" value="1"/>
</dbReference>
<evidence type="ECO:0000259" key="2">
    <source>
        <dbReference type="Pfam" id="PF01321"/>
    </source>
</evidence>
<dbReference type="Gene3D" id="3.90.230.10">
    <property type="entry name" value="Creatinase/methionine aminopeptidase superfamily"/>
    <property type="match status" value="1"/>
</dbReference>
<feature type="domain" description="Peptidase M24" evidence="1">
    <location>
        <begin position="164"/>
        <end position="373"/>
    </location>
</feature>
<organism evidence="3 4">
    <name type="scientific">Alkalihalobacterium chitinilyticum</name>
    <dbReference type="NCBI Taxonomy" id="2980103"/>
    <lineage>
        <taxon>Bacteria</taxon>
        <taxon>Bacillati</taxon>
        <taxon>Bacillota</taxon>
        <taxon>Bacilli</taxon>
        <taxon>Bacillales</taxon>
        <taxon>Bacillaceae</taxon>
        <taxon>Alkalihalobacterium</taxon>
    </lineage>
</organism>
<sequence>MLHFTHGEFHERLRRTKEKMVQEGIEVLVVTDPANMNYLSGYNGWSFYVHQALIVIIDEPQPLWIGREMDANAAKVTSWLFHEHIIPYPDYYVNSNTTHPYDFIGNILKEIGQSKRVIGLEMDNYYFSAKCFQRLQKALPQAVFKDSTNLVNWVRIIKSDTEIEYMKRAGQIAVRAMKVGIEAIDVGVRECDVAAKIFEAQIKGTPEFGGDYPAIVPLMPAGEHTSTPHITWSDETYKPNTTVLIELAGCYQRYHAPLARTVTIGEPEEKVKDLSEVVIEGMESALDVIKPGITCEEVERAWRKSIQKRGYQKESRIGYSVGLNYPPDWGEHTASLRPGDQTVLKPNMTFHMILGIWMDDYGVELSESFRVTETGYELLASAPRKLFVKHAGKKLWPGGMGA</sequence>
<dbReference type="Pfam" id="PF01321">
    <property type="entry name" value="Creatinase_N"/>
    <property type="match status" value="1"/>
</dbReference>
<comment type="caution">
    <text evidence="3">The sequence shown here is derived from an EMBL/GenBank/DDBJ whole genome shotgun (WGS) entry which is preliminary data.</text>
</comment>
<dbReference type="InterPro" id="IPR036005">
    <property type="entry name" value="Creatinase/aminopeptidase-like"/>
</dbReference>
<name>A0ABT5VE79_9BACI</name>
<evidence type="ECO:0000313" key="3">
    <source>
        <dbReference type="EMBL" id="MDE5413767.1"/>
    </source>
</evidence>
<dbReference type="Gene3D" id="3.40.350.10">
    <property type="entry name" value="Creatinase/prolidase N-terminal domain"/>
    <property type="match status" value="1"/>
</dbReference>
<dbReference type="SUPFAM" id="SSF53092">
    <property type="entry name" value="Creatinase/prolidase N-terminal domain"/>
    <property type="match status" value="1"/>
</dbReference>
<keyword evidence="4" id="KW-1185">Reference proteome</keyword>
<gene>
    <name evidence="3" type="ORF">N7Z68_10250</name>
</gene>